<evidence type="ECO:0000313" key="2">
    <source>
        <dbReference type="Proteomes" id="UP000784294"/>
    </source>
</evidence>
<dbReference type="AlphaFoldDB" id="A0A448WZU0"/>
<comment type="caution">
    <text evidence="1">The sequence shown here is derived from an EMBL/GenBank/DDBJ whole genome shotgun (WGS) entry which is preliminary data.</text>
</comment>
<gene>
    <name evidence="1" type="ORF">PXEA_LOCUS17726</name>
</gene>
<name>A0A448WZU0_9PLAT</name>
<evidence type="ECO:0000313" key="1">
    <source>
        <dbReference type="EMBL" id="VEL24286.1"/>
    </source>
</evidence>
<reference evidence="1" key="1">
    <citation type="submission" date="2018-11" db="EMBL/GenBank/DDBJ databases">
        <authorList>
            <consortium name="Pathogen Informatics"/>
        </authorList>
    </citation>
    <scope>NUCLEOTIDE SEQUENCE</scope>
</reference>
<keyword evidence="2" id="KW-1185">Reference proteome</keyword>
<proteinExistence type="predicted"/>
<protein>
    <submittedName>
        <fullName evidence="1">Uncharacterized protein</fullName>
    </submittedName>
</protein>
<sequence length="76" mass="8587">MQLVRRLPPWPLVPSQTFVAPNYNSSKRNTKSLPQPISLQNDLGITAPSVRRRRLPTRYPLLSNLCILNCSTGVPF</sequence>
<dbReference type="EMBL" id="CAAALY010066925">
    <property type="protein sequence ID" value="VEL24286.1"/>
    <property type="molecule type" value="Genomic_DNA"/>
</dbReference>
<dbReference type="Proteomes" id="UP000784294">
    <property type="component" value="Unassembled WGS sequence"/>
</dbReference>
<organism evidence="1 2">
    <name type="scientific">Protopolystoma xenopodis</name>
    <dbReference type="NCBI Taxonomy" id="117903"/>
    <lineage>
        <taxon>Eukaryota</taxon>
        <taxon>Metazoa</taxon>
        <taxon>Spiralia</taxon>
        <taxon>Lophotrochozoa</taxon>
        <taxon>Platyhelminthes</taxon>
        <taxon>Monogenea</taxon>
        <taxon>Polyopisthocotylea</taxon>
        <taxon>Polystomatidea</taxon>
        <taxon>Polystomatidae</taxon>
        <taxon>Protopolystoma</taxon>
    </lineage>
</organism>
<accession>A0A448WZU0</accession>